<protein>
    <recommendedName>
        <fullName evidence="3">sarcosine oxidasee (formaldehyde-forming)</fullName>
        <ecNumber evidence="3">1.5.3.1</ecNumber>
    </recommendedName>
</protein>
<evidence type="ECO:0000259" key="8">
    <source>
        <dbReference type="Pfam" id="PF01266"/>
    </source>
</evidence>
<evidence type="ECO:0000256" key="6">
    <source>
        <dbReference type="ARBA" id="ARBA00023002"/>
    </source>
</evidence>
<dbReference type="Pfam" id="PF01266">
    <property type="entry name" value="DAO"/>
    <property type="match status" value="1"/>
</dbReference>
<feature type="domain" description="FAD dependent oxidoreductase" evidence="8">
    <location>
        <begin position="6"/>
        <end position="361"/>
    </location>
</feature>
<evidence type="ECO:0000256" key="1">
    <source>
        <dbReference type="ARBA" id="ARBA00001974"/>
    </source>
</evidence>
<dbReference type="GO" id="GO:0050660">
    <property type="term" value="F:flavin adenine dinucleotide binding"/>
    <property type="evidence" value="ECO:0007669"/>
    <property type="project" value="InterPro"/>
</dbReference>
<dbReference type="GO" id="GO:0005777">
    <property type="term" value="C:peroxisome"/>
    <property type="evidence" value="ECO:0007669"/>
    <property type="project" value="TreeGrafter"/>
</dbReference>
<dbReference type="FunFam" id="3.50.50.60:FF:000189">
    <property type="entry name" value="Monomeric sarcosine oxidase"/>
    <property type="match status" value="1"/>
</dbReference>
<dbReference type="AlphaFoldDB" id="A0AAF3ETA8"/>
<dbReference type="SUPFAM" id="SSF54373">
    <property type="entry name" value="FAD-linked reductases, C-terminal domain"/>
    <property type="match status" value="1"/>
</dbReference>
<evidence type="ECO:0000256" key="2">
    <source>
        <dbReference type="ARBA" id="ARBA00010989"/>
    </source>
</evidence>
<reference evidence="10" key="1">
    <citation type="submission" date="2024-02" db="UniProtKB">
        <authorList>
            <consortium name="WormBaseParasite"/>
        </authorList>
    </citation>
    <scope>IDENTIFICATION</scope>
</reference>
<keyword evidence="6" id="KW-0560">Oxidoreductase</keyword>
<comment type="cofactor">
    <cofactor evidence="1">
        <name>FAD</name>
        <dbReference type="ChEBI" id="CHEBI:57692"/>
    </cofactor>
</comment>
<evidence type="ECO:0000256" key="3">
    <source>
        <dbReference type="ARBA" id="ARBA00012769"/>
    </source>
</evidence>
<accession>A0AAF3ETA8</accession>
<dbReference type="SUPFAM" id="SSF51905">
    <property type="entry name" value="FAD/NAD(P)-binding domain"/>
    <property type="match status" value="1"/>
</dbReference>
<evidence type="ECO:0000256" key="5">
    <source>
        <dbReference type="ARBA" id="ARBA00022827"/>
    </source>
</evidence>
<dbReference type="Gene3D" id="3.50.50.60">
    <property type="entry name" value="FAD/NAD(P)-binding domain"/>
    <property type="match status" value="1"/>
</dbReference>
<organism evidence="9 10">
    <name type="scientific">Mesorhabditis belari</name>
    <dbReference type="NCBI Taxonomy" id="2138241"/>
    <lineage>
        <taxon>Eukaryota</taxon>
        <taxon>Metazoa</taxon>
        <taxon>Ecdysozoa</taxon>
        <taxon>Nematoda</taxon>
        <taxon>Chromadorea</taxon>
        <taxon>Rhabditida</taxon>
        <taxon>Rhabditina</taxon>
        <taxon>Rhabditomorpha</taxon>
        <taxon>Rhabditoidea</taxon>
        <taxon>Rhabditidae</taxon>
        <taxon>Mesorhabditinae</taxon>
        <taxon>Mesorhabditis</taxon>
    </lineage>
</organism>
<evidence type="ECO:0000256" key="4">
    <source>
        <dbReference type="ARBA" id="ARBA00022630"/>
    </source>
</evidence>
<keyword evidence="5" id="KW-0274">FAD</keyword>
<dbReference type="InterPro" id="IPR036188">
    <property type="entry name" value="FAD/NAD-bd_sf"/>
</dbReference>
<dbReference type="Proteomes" id="UP000887575">
    <property type="component" value="Unassembled WGS sequence"/>
</dbReference>
<dbReference type="GO" id="GO:0008115">
    <property type="term" value="F:sarcosine oxidase activity"/>
    <property type="evidence" value="ECO:0007669"/>
    <property type="project" value="UniProtKB-EC"/>
</dbReference>
<dbReference type="GO" id="GO:0033514">
    <property type="term" value="P:L-lysine catabolic process to acetyl-CoA via L-pipecolate"/>
    <property type="evidence" value="ECO:0007669"/>
    <property type="project" value="TreeGrafter"/>
</dbReference>
<dbReference type="Gene3D" id="3.30.9.10">
    <property type="entry name" value="D-Amino Acid Oxidase, subunit A, domain 2"/>
    <property type="match status" value="1"/>
</dbReference>
<keyword evidence="4" id="KW-0285">Flavoprotein</keyword>
<dbReference type="EC" id="1.5.3.1" evidence="3"/>
<dbReference type="WBParaSite" id="MBELARI_LOCUS17386">
    <property type="protein sequence ID" value="MBELARI_LOCUS17386"/>
    <property type="gene ID" value="MBELARI_LOCUS17386"/>
</dbReference>
<dbReference type="PANTHER" id="PTHR10961">
    <property type="entry name" value="PEROXISOMAL SARCOSINE OXIDASE"/>
    <property type="match status" value="1"/>
</dbReference>
<evidence type="ECO:0000313" key="9">
    <source>
        <dbReference type="Proteomes" id="UP000887575"/>
    </source>
</evidence>
<dbReference type="GO" id="GO:0050031">
    <property type="term" value="F:L-pipecolate oxidase activity"/>
    <property type="evidence" value="ECO:0007669"/>
    <property type="project" value="TreeGrafter"/>
</dbReference>
<dbReference type="PANTHER" id="PTHR10961:SF46">
    <property type="entry name" value="PEROXISOMAL SARCOSINE OXIDASE"/>
    <property type="match status" value="1"/>
</dbReference>
<dbReference type="InterPro" id="IPR045170">
    <property type="entry name" value="MTOX"/>
</dbReference>
<keyword evidence="9" id="KW-1185">Reference proteome</keyword>
<comment type="similarity">
    <text evidence="2">Belongs to the MSOX/MTOX family.</text>
</comment>
<evidence type="ECO:0000256" key="7">
    <source>
        <dbReference type="ARBA" id="ARBA00052742"/>
    </source>
</evidence>
<evidence type="ECO:0000313" key="10">
    <source>
        <dbReference type="WBParaSite" id="MBELARI_LOCUS17386"/>
    </source>
</evidence>
<name>A0AAF3ETA8_9BILA</name>
<sequence length="384" mass="43652">MEETFDVIVVGAGIIGTCTAYHCQKIGLKTLLLEKFQLGHWNGSSHGKSRITRYAHTDAPYIPIVDDAFKQIDDLERKRGEKLWKKTGLMWFGSPKEIENISDHLVKANLAHDVLDSNQMKAKFSQFDYDHSWKALFDPMGGVIFVEKWHEAFQDEFKKLGGLILENQAVSDFSESNGVTSVRTTTRVFHSKKLIFTVGTWLQSMIPEITQMAQVRPERMAVTYWRPKDIKDVPKFTMDQFPVFIVHNAETGDDGYGLPCRDYPDAIKFCDHYGEPFNVWDGEKPPSPKNVSNPGEHLEKHIPLLDGTKPAYLDRCKYTMSIDKHYVIDFHPTNRNVLIGGCMSGSGFKVAPGIGRVLAHMAAGKELPYDMSFFSLKRFEKSHL</sequence>
<comment type="catalytic activity">
    <reaction evidence="7">
        <text>sarcosine + O2 + H2O = formaldehyde + glycine + H2O2</text>
        <dbReference type="Rhea" id="RHEA:13313"/>
        <dbReference type="ChEBI" id="CHEBI:15377"/>
        <dbReference type="ChEBI" id="CHEBI:15379"/>
        <dbReference type="ChEBI" id="CHEBI:16240"/>
        <dbReference type="ChEBI" id="CHEBI:16842"/>
        <dbReference type="ChEBI" id="CHEBI:57305"/>
        <dbReference type="ChEBI" id="CHEBI:57433"/>
        <dbReference type="EC" id="1.5.3.1"/>
    </reaction>
</comment>
<dbReference type="InterPro" id="IPR006076">
    <property type="entry name" value="FAD-dep_OxRdtase"/>
</dbReference>
<proteinExistence type="inferred from homology"/>